<evidence type="ECO:0000313" key="11">
    <source>
        <dbReference type="Proteomes" id="UP000683559"/>
    </source>
</evidence>
<comment type="similarity">
    <text evidence="2">Belongs to the major facilitator superfamily. EmrB family.</text>
</comment>
<name>A0ABX8LL67_9BACT</name>
<evidence type="ECO:0000256" key="4">
    <source>
        <dbReference type="ARBA" id="ARBA00022475"/>
    </source>
</evidence>
<feature type="transmembrane region" description="Helical" evidence="8">
    <location>
        <begin position="231"/>
        <end position="249"/>
    </location>
</feature>
<feature type="transmembrane region" description="Helical" evidence="8">
    <location>
        <begin position="49"/>
        <end position="67"/>
    </location>
</feature>
<organism evidence="10 11">
    <name type="scientific">Geomonas subterranea</name>
    <dbReference type="NCBI Taxonomy" id="2847989"/>
    <lineage>
        <taxon>Bacteria</taxon>
        <taxon>Pseudomonadati</taxon>
        <taxon>Thermodesulfobacteriota</taxon>
        <taxon>Desulfuromonadia</taxon>
        <taxon>Geobacterales</taxon>
        <taxon>Geobacteraceae</taxon>
        <taxon>Geomonas</taxon>
    </lineage>
</organism>
<dbReference type="RefSeq" id="WP_217287964.1">
    <property type="nucleotide sequence ID" value="NZ_CP077683.1"/>
</dbReference>
<feature type="transmembrane region" description="Helical" evidence="8">
    <location>
        <begin position="269"/>
        <end position="294"/>
    </location>
</feature>
<keyword evidence="4" id="KW-1003">Cell membrane</keyword>
<protein>
    <submittedName>
        <fullName evidence="10">DHA2 family efflux MFS transporter permease subunit</fullName>
    </submittedName>
</protein>
<keyword evidence="5 8" id="KW-0812">Transmembrane</keyword>
<evidence type="ECO:0000256" key="1">
    <source>
        <dbReference type="ARBA" id="ARBA00004651"/>
    </source>
</evidence>
<accession>A0ABX8LL67</accession>
<feature type="transmembrane region" description="Helical" evidence="8">
    <location>
        <begin position="330"/>
        <end position="350"/>
    </location>
</feature>
<dbReference type="Proteomes" id="UP000683559">
    <property type="component" value="Chromosome"/>
</dbReference>
<dbReference type="InterPro" id="IPR011701">
    <property type="entry name" value="MFS"/>
</dbReference>
<dbReference type="PANTHER" id="PTHR42718:SF9">
    <property type="entry name" value="MAJOR FACILITATOR SUPERFAMILY MULTIDRUG TRANSPORTER MFSC"/>
    <property type="match status" value="1"/>
</dbReference>
<feature type="transmembrane region" description="Helical" evidence="8">
    <location>
        <begin position="137"/>
        <end position="160"/>
    </location>
</feature>
<gene>
    <name evidence="10" type="ORF">KP001_02205</name>
</gene>
<keyword evidence="7 8" id="KW-0472">Membrane</keyword>
<evidence type="ECO:0000256" key="6">
    <source>
        <dbReference type="ARBA" id="ARBA00022989"/>
    </source>
</evidence>
<evidence type="ECO:0000259" key="9">
    <source>
        <dbReference type="PROSITE" id="PS50850"/>
    </source>
</evidence>
<feature type="domain" description="Major facilitator superfamily (MFS) profile" evidence="9">
    <location>
        <begin position="13"/>
        <end position="508"/>
    </location>
</feature>
<evidence type="ECO:0000256" key="2">
    <source>
        <dbReference type="ARBA" id="ARBA00008537"/>
    </source>
</evidence>
<sequence>MPTPQADAGKWMLTLTVMLGTMLNAIDTSIVNVAVPYMRGNLGASVEEISWVVTGYILSNVIVMPLIAMISTRFGRRRYYLFSVAAFTATSLLCALATTLPMLVAARVLQGIAGGSLAPLSQSIIRERFAPHEQGTAMGIFGLGVVIGPALGPTLGGWLVDRFSWPWIFYVNLPLGLLNVAMVLRYLHDPPYLKRERVSLDLPGVALLVLGLGSLQLMLEEGERNDWFSSRFITGLLFIAFTALALFAWRELTTPSPAVDLTLLGDAQFTSGVLISGMLGMGLFASTFLLPIFLQQLMGYPAFDAGVVMVPRSLAMGLTMPLAGRLYNRVGPRFLVSGGLLLSAASFLLMTRLSLDVGYRELFLVQAVQGMGFGMTFVSVSTATLASVPRPRMMAASGLYNVFRQVFGSIGIAWAANLLVRGQAQHRVRLADGLLPYSERVAHWLEQSAASLGARYGSLAAKVKALHLLDNLVQRQASMLAFNRVYLVFGVMLLAALPLVLLMGQGGRVEKPEGNGMVLE</sequence>
<feature type="transmembrane region" description="Helical" evidence="8">
    <location>
        <begin position="12"/>
        <end position="37"/>
    </location>
</feature>
<feature type="transmembrane region" description="Helical" evidence="8">
    <location>
        <begin position="167"/>
        <end position="188"/>
    </location>
</feature>
<comment type="subcellular location">
    <subcellularLocation>
        <location evidence="1">Cell membrane</location>
        <topology evidence="1">Multi-pass membrane protein</topology>
    </subcellularLocation>
</comment>
<dbReference type="PROSITE" id="PS50850">
    <property type="entry name" value="MFS"/>
    <property type="match status" value="1"/>
</dbReference>
<dbReference type="PANTHER" id="PTHR42718">
    <property type="entry name" value="MAJOR FACILITATOR SUPERFAMILY MULTIDRUG TRANSPORTER MFSC"/>
    <property type="match status" value="1"/>
</dbReference>
<reference evidence="10 11" key="1">
    <citation type="submission" date="2021-06" db="EMBL/GenBank/DDBJ databases">
        <title>Gemonas diversity in paddy soil.</title>
        <authorList>
            <person name="Liu G."/>
        </authorList>
    </citation>
    <scope>NUCLEOTIDE SEQUENCE [LARGE SCALE GENOMIC DNA]</scope>
    <source>
        <strain evidence="10 11">RG2</strain>
    </source>
</reference>
<feature type="transmembrane region" description="Helical" evidence="8">
    <location>
        <begin position="485"/>
        <end position="504"/>
    </location>
</feature>
<feature type="transmembrane region" description="Helical" evidence="8">
    <location>
        <begin position="79"/>
        <end position="100"/>
    </location>
</feature>
<dbReference type="CDD" id="cd17503">
    <property type="entry name" value="MFS_LmrB_MDR_like"/>
    <property type="match status" value="1"/>
</dbReference>
<evidence type="ECO:0000256" key="8">
    <source>
        <dbReference type="SAM" id="Phobius"/>
    </source>
</evidence>
<dbReference type="InterPro" id="IPR020846">
    <property type="entry name" value="MFS_dom"/>
</dbReference>
<keyword evidence="11" id="KW-1185">Reference proteome</keyword>
<dbReference type="EMBL" id="CP077683">
    <property type="protein sequence ID" value="QXE91379.1"/>
    <property type="molecule type" value="Genomic_DNA"/>
</dbReference>
<keyword evidence="6 8" id="KW-1133">Transmembrane helix</keyword>
<dbReference type="InterPro" id="IPR004638">
    <property type="entry name" value="EmrB-like"/>
</dbReference>
<evidence type="ECO:0000313" key="10">
    <source>
        <dbReference type="EMBL" id="QXE91379.1"/>
    </source>
</evidence>
<keyword evidence="3" id="KW-0813">Transport</keyword>
<dbReference type="Pfam" id="PF07690">
    <property type="entry name" value="MFS_1"/>
    <property type="match status" value="1"/>
</dbReference>
<feature type="transmembrane region" description="Helical" evidence="8">
    <location>
        <begin position="200"/>
        <end position="219"/>
    </location>
</feature>
<proteinExistence type="inferred from homology"/>
<feature type="transmembrane region" description="Helical" evidence="8">
    <location>
        <begin position="362"/>
        <end position="382"/>
    </location>
</feature>
<evidence type="ECO:0000256" key="3">
    <source>
        <dbReference type="ARBA" id="ARBA00022448"/>
    </source>
</evidence>
<evidence type="ECO:0000256" key="5">
    <source>
        <dbReference type="ARBA" id="ARBA00022692"/>
    </source>
</evidence>
<dbReference type="NCBIfam" id="TIGR00711">
    <property type="entry name" value="efflux_EmrB"/>
    <property type="match status" value="1"/>
</dbReference>
<evidence type="ECO:0000256" key="7">
    <source>
        <dbReference type="ARBA" id="ARBA00023136"/>
    </source>
</evidence>